<feature type="transmembrane region" description="Helical" evidence="1">
    <location>
        <begin position="172"/>
        <end position="191"/>
    </location>
</feature>
<feature type="transmembrane region" description="Helical" evidence="1">
    <location>
        <begin position="125"/>
        <end position="142"/>
    </location>
</feature>
<name>A0A212J534_9BACT</name>
<reference evidence="2" key="1">
    <citation type="submission" date="2016-04" db="EMBL/GenBank/DDBJ databases">
        <authorList>
            <person name="Evans L.H."/>
            <person name="Alamgir A."/>
            <person name="Owens N."/>
            <person name="Weber N.D."/>
            <person name="Virtaneva K."/>
            <person name="Barbian K."/>
            <person name="Babar A."/>
            <person name="Rosenke K."/>
        </authorList>
    </citation>
    <scope>NUCLEOTIDE SEQUENCE</scope>
    <source>
        <strain evidence="2">86-1</strain>
    </source>
</reference>
<feature type="transmembrane region" description="Helical" evidence="1">
    <location>
        <begin position="99"/>
        <end position="119"/>
    </location>
</feature>
<dbReference type="AlphaFoldDB" id="A0A212J534"/>
<evidence type="ECO:0000256" key="1">
    <source>
        <dbReference type="SAM" id="Phobius"/>
    </source>
</evidence>
<proteinExistence type="predicted"/>
<keyword evidence="1" id="KW-0812">Transmembrane</keyword>
<gene>
    <name evidence="2" type="ORF">KL86DYS1_11093</name>
</gene>
<feature type="transmembrane region" description="Helical" evidence="1">
    <location>
        <begin position="58"/>
        <end position="79"/>
    </location>
</feature>
<dbReference type="RefSeq" id="WP_296938951.1">
    <property type="nucleotide sequence ID" value="NZ_LT599032.1"/>
</dbReference>
<dbReference type="EMBL" id="FLUM01000001">
    <property type="protein sequence ID" value="SBV94285.1"/>
    <property type="molecule type" value="Genomic_DNA"/>
</dbReference>
<accession>A0A212J534</accession>
<evidence type="ECO:0000313" key="2">
    <source>
        <dbReference type="EMBL" id="SBV94285.1"/>
    </source>
</evidence>
<protein>
    <submittedName>
        <fullName evidence="2">Uncharacterized protein</fullName>
    </submittedName>
</protein>
<keyword evidence="1" id="KW-1133">Transmembrane helix</keyword>
<organism evidence="2">
    <name type="scientific">uncultured Dysgonomonas sp</name>
    <dbReference type="NCBI Taxonomy" id="206096"/>
    <lineage>
        <taxon>Bacteria</taxon>
        <taxon>Pseudomonadati</taxon>
        <taxon>Bacteroidota</taxon>
        <taxon>Bacteroidia</taxon>
        <taxon>Bacteroidales</taxon>
        <taxon>Dysgonomonadaceae</taxon>
        <taxon>Dysgonomonas</taxon>
        <taxon>environmental samples</taxon>
    </lineage>
</organism>
<sequence length="201" mass="21883">MDTNLDDLKHIRSMMERSSKFLSISGMSGVLAGTFAIVGAVVAYLVLEGRFTFTGSLLYDFILIAFAVLVSALTAGLVLSYKKAIRSNAKLWQPVTLQIAKDFCVPMAVGGLFCIILIYKHVAYLVAPSMLIFYGLGLIAAGSRTYRDVKILGACEIVLGLVAAVVVGYDLIFWGIGFGVLHIIYGILIYYKYDMKSVKNG</sequence>
<feature type="transmembrane region" description="Helical" evidence="1">
    <location>
        <begin position="21"/>
        <end position="46"/>
    </location>
</feature>
<keyword evidence="1" id="KW-0472">Membrane</keyword>
<feature type="transmembrane region" description="Helical" evidence="1">
    <location>
        <begin position="149"/>
        <end position="166"/>
    </location>
</feature>